<evidence type="ECO:0000256" key="10">
    <source>
        <dbReference type="HAMAP-Rule" id="MF_01820"/>
    </source>
</evidence>
<keyword evidence="6 10" id="KW-0378">Hydrolase</keyword>
<dbReference type="InterPro" id="IPR027417">
    <property type="entry name" value="P-loop_NTPase"/>
</dbReference>
<evidence type="ECO:0000256" key="7">
    <source>
        <dbReference type="ARBA" id="ARBA00022833"/>
    </source>
</evidence>
<comment type="subunit">
    <text evidence="10">Monomer. Associates with 30S ribosomal subunit, binds 16S rRNA.</text>
</comment>
<name>A0ABN0D0C3_9FIRM</name>
<dbReference type="CDD" id="cd01854">
    <property type="entry name" value="YjeQ_EngC"/>
    <property type="match status" value="1"/>
</dbReference>
<organism evidence="13 14">
    <name type="scientific">Megasphaera lornae</name>
    <dbReference type="NCBI Taxonomy" id="1000568"/>
    <lineage>
        <taxon>Bacteria</taxon>
        <taxon>Bacillati</taxon>
        <taxon>Bacillota</taxon>
        <taxon>Negativicutes</taxon>
        <taxon>Veillonellales</taxon>
        <taxon>Veillonellaceae</taxon>
        <taxon>Megasphaera</taxon>
    </lineage>
</organism>
<evidence type="ECO:0000256" key="8">
    <source>
        <dbReference type="ARBA" id="ARBA00022884"/>
    </source>
</evidence>
<dbReference type="EC" id="3.6.1.-" evidence="10"/>
<reference evidence="13 14" key="1">
    <citation type="submission" date="2011-04" db="EMBL/GenBank/DDBJ databases">
        <authorList>
            <person name="Harkins D.M."/>
            <person name="Madupu R."/>
            <person name="Durkin A.S."/>
            <person name="Torralba M."/>
            <person name="Methe B."/>
            <person name="Sutton G.G."/>
            <person name="Nelson K.E."/>
        </authorList>
    </citation>
    <scope>NUCLEOTIDE SEQUENCE [LARGE SCALE GENOMIC DNA]</scope>
    <source>
        <strain evidence="13 14">UPII 199-6</strain>
    </source>
</reference>
<keyword evidence="1 10" id="KW-0963">Cytoplasm</keyword>
<evidence type="ECO:0000259" key="11">
    <source>
        <dbReference type="PROSITE" id="PS50936"/>
    </source>
</evidence>
<dbReference type="PROSITE" id="PS51721">
    <property type="entry name" value="G_CP"/>
    <property type="match status" value="1"/>
</dbReference>
<sequence length="285" mass="32115">MVGRVIKNYNGYYYVDVGPAGLWECRRRGKVKTKILVGDMLMITPIDTSKGVIEQVLARKNELRRPAVANVDQIMVVMTPAVPKLNYRLTDTLLASCMYQHLTPILLLNKCELNPRMTQWYTKYYRQCGYEVYAVSAYTGAGIGAVTARLDGKMTVFSGPSGVGKSSLLARITGREDLHIGAVSKKIQRGRHTTRHAEIIPLREQTYVVDTPGFSAVALVSAAPEEIQNLFPEFVPYLGRCRFSPCAHMAEPDCRIKEAVKDGHIFRARYESYCQLFQEAKERKK</sequence>
<dbReference type="EMBL" id="AFIJ01000033">
    <property type="protein sequence ID" value="EGL39786.1"/>
    <property type="molecule type" value="Genomic_DNA"/>
</dbReference>
<dbReference type="NCBIfam" id="TIGR00157">
    <property type="entry name" value="ribosome small subunit-dependent GTPase A"/>
    <property type="match status" value="1"/>
</dbReference>
<dbReference type="SUPFAM" id="SSF50249">
    <property type="entry name" value="Nucleic acid-binding proteins"/>
    <property type="match status" value="1"/>
</dbReference>
<evidence type="ECO:0000313" key="13">
    <source>
        <dbReference type="EMBL" id="EGL39786.1"/>
    </source>
</evidence>
<evidence type="ECO:0000259" key="12">
    <source>
        <dbReference type="PROSITE" id="PS51721"/>
    </source>
</evidence>
<dbReference type="CDD" id="cd04466">
    <property type="entry name" value="S1_YloQ_GTPase"/>
    <property type="match status" value="1"/>
</dbReference>
<feature type="domain" description="EngC GTPase" evidence="11">
    <location>
        <begin position="69"/>
        <end position="215"/>
    </location>
</feature>
<comment type="cofactor">
    <cofactor evidence="10">
        <name>Zn(2+)</name>
        <dbReference type="ChEBI" id="CHEBI:29105"/>
    </cofactor>
    <text evidence="10">Binds 1 zinc ion per subunit.</text>
</comment>
<protein>
    <recommendedName>
        <fullName evidence="10">Small ribosomal subunit biogenesis GTPase RsgA</fullName>
        <ecNumber evidence="10">3.6.1.-</ecNumber>
    </recommendedName>
</protein>
<accession>A0ABN0D0C3</accession>
<dbReference type="HAMAP" id="MF_01820">
    <property type="entry name" value="GTPase_RsgA"/>
    <property type="match status" value="1"/>
</dbReference>
<comment type="function">
    <text evidence="10">One of several proteins that assist in the late maturation steps of the functional core of the 30S ribosomal subunit. Helps release RbfA from mature subunits. May play a role in the assembly of ribosomal proteins into the subunit. Circularly permuted GTPase that catalyzes slow GTP hydrolysis, GTPase activity is stimulated by the 30S ribosomal subunit.</text>
</comment>
<dbReference type="InterPro" id="IPR030378">
    <property type="entry name" value="G_CP_dom"/>
</dbReference>
<evidence type="ECO:0000256" key="4">
    <source>
        <dbReference type="ARBA" id="ARBA00022730"/>
    </source>
</evidence>
<feature type="binding site" evidence="10">
    <location>
        <position position="241"/>
    </location>
    <ligand>
        <name>Zn(2+)</name>
        <dbReference type="ChEBI" id="CHEBI:29105"/>
    </ligand>
</feature>
<dbReference type="InterPro" id="IPR031944">
    <property type="entry name" value="RsgA_N"/>
</dbReference>
<dbReference type="Gene3D" id="3.40.50.300">
    <property type="entry name" value="P-loop containing nucleotide triphosphate hydrolases"/>
    <property type="match status" value="1"/>
</dbReference>
<evidence type="ECO:0000256" key="3">
    <source>
        <dbReference type="ARBA" id="ARBA00022723"/>
    </source>
</evidence>
<feature type="binding site" evidence="10">
    <location>
        <begin position="159"/>
        <end position="167"/>
    </location>
    <ligand>
        <name>GTP</name>
        <dbReference type="ChEBI" id="CHEBI:37565"/>
    </ligand>
</feature>
<evidence type="ECO:0000256" key="6">
    <source>
        <dbReference type="ARBA" id="ARBA00022801"/>
    </source>
</evidence>
<dbReference type="Gene3D" id="1.10.40.50">
    <property type="entry name" value="Probable gtpase engc, domain 3"/>
    <property type="match status" value="1"/>
</dbReference>
<dbReference type="PANTHER" id="PTHR32120">
    <property type="entry name" value="SMALL RIBOSOMAL SUBUNIT BIOGENESIS GTPASE RSGA"/>
    <property type="match status" value="1"/>
</dbReference>
<dbReference type="InterPro" id="IPR012340">
    <property type="entry name" value="NA-bd_OB-fold"/>
</dbReference>
<comment type="similarity">
    <text evidence="10">Belongs to the TRAFAC class YlqF/YawG GTPase family. RsgA subfamily.</text>
</comment>
<dbReference type="Pfam" id="PF16745">
    <property type="entry name" value="RsgA_N"/>
    <property type="match status" value="1"/>
</dbReference>
<dbReference type="Proteomes" id="UP000004018">
    <property type="component" value="Unassembled WGS sequence"/>
</dbReference>
<dbReference type="Pfam" id="PF03193">
    <property type="entry name" value="RsgA_GTPase"/>
    <property type="match status" value="1"/>
</dbReference>
<feature type="binding site" evidence="10">
    <location>
        <position position="254"/>
    </location>
    <ligand>
        <name>Zn(2+)</name>
        <dbReference type="ChEBI" id="CHEBI:29105"/>
    </ligand>
</feature>
<evidence type="ECO:0000256" key="9">
    <source>
        <dbReference type="ARBA" id="ARBA00023134"/>
    </source>
</evidence>
<proteinExistence type="inferred from homology"/>
<evidence type="ECO:0000256" key="1">
    <source>
        <dbReference type="ARBA" id="ARBA00022490"/>
    </source>
</evidence>
<keyword evidence="14" id="KW-1185">Reference proteome</keyword>
<keyword evidence="5 10" id="KW-0547">Nucleotide-binding</keyword>
<dbReference type="Gene3D" id="2.40.50.140">
    <property type="entry name" value="Nucleic acid-binding proteins"/>
    <property type="match status" value="1"/>
</dbReference>
<dbReference type="InterPro" id="IPR010914">
    <property type="entry name" value="RsgA_GTPase_dom"/>
</dbReference>
<dbReference type="PANTHER" id="PTHR32120:SF11">
    <property type="entry name" value="SMALL RIBOSOMAL SUBUNIT BIOGENESIS GTPASE RSGA 1, MITOCHONDRIAL-RELATED"/>
    <property type="match status" value="1"/>
</dbReference>
<dbReference type="InterPro" id="IPR004881">
    <property type="entry name" value="Ribosome_biogen_GTPase_RsgA"/>
</dbReference>
<comment type="caution">
    <text evidence="13">The sequence shown here is derived from an EMBL/GenBank/DDBJ whole genome shotgun (WGS) entry which is preliminary data.</text>
</comment>
<feature type="binding site" evidence="10">
    <location>
        <position position="246"/>
    </location>
    <ligand>
        <name>Zn(2+)</name>
        <dbReference type="ChEBI" id="CHEBI:29105"/>
    </ligand>
</feature>
<comment type="caution">
    <text evidence="10">Lacks conserved residue(s) required for the propagation of feature annotation.</text>
</comment>
<feature type="domain" description="CP-type G" evidence="12">
    <location>
        <begin position="60"/>
        <end position="217"/>
    </location>
</feature>
<keyword evidence="7 10" id="KW-0862">Zinc</keyword>
<keyword evidence="3 10" id="KW-0479">Metal-binding</keyword>
<comment type="subcellular location">
    <subcellularLocation>
        <location evidence="10">Cytoplasm</location>
    </subcellularLocation>
</comment>
<evidence type="ECO:0000256" key="5">
    <source>
        <dbReference type="ARBA" id="ARBA00022741"/>
    </source>
</evidence>
<dbReference type="RefSeq" id="WP_007391391.1">
    <property type="nucleotide sequence ID" value="NZ_AFIJ01000033.1"/>
</dbReference>
<keyword evidence="4 10" id="KW-0699">rRNA-binding</keyword>
<dbReference type="PROSITE" id="PS50936">
    <property type="entry name" value="ENGC_GTPASE"/>
    <property type="match status" value="1"/>
</dbReference>
<evidence type="ECO:0000256" key="2">
    <source>
        <dbReference type="ARBA" id="ARBA00022517"/>
    </source>
</evidence>
<gene>
    <name evidence="10 13" type="primary">rsgA</name>
    <name evidence="13" type="ORF">HMPREF1039_1014</name>
</gene>
<evidence type="ECO:0000313" key="14">
    <source>
        <dbReference type="Proteomes" id="UP000004018"/>
    </source>
</evidence>
<dbReference type="SUPFAM" id="SSF52540">
    <property type="entry name" value="P-loop containing nucleoside triphosphate hydrolases"/>
    <property type="match status" value="1"/>
</dbReference>
<keyword evidence="2 10" id="KW-0690">Ribosome biogenesis</keyword>
<keyword evidence="9 10" id="KW-0342">GTP-binding</keyword>
<feature type="binding site" evidence="10">
    <location>
        <position position="248"/>
    </location>
    <ligand>
        <name>Zn(2+)</name>
        <dbReference type="ChEBI" id="CHEBI:29105"/>
    </ligand>
</feature>
<keyword evidence="8 10" id="KW-0694">RNA-binding</keyword>